<feature type="domain" description="Laminin G" evidence="9">
    <location>
        <begin position="823"/>
        <end position="1007"/>
    </location>
</feature>
<dbReference type="CDD" id="cd00110">
    <property type="entry name" value="LamG"/>
    <property type="match status" value="4"/>
</dbReference>
<dbReference type="PANTHER" id="PTHR12916:SF4">
    <property type="entry name" value="UNINFLATABLE, ISOFORM C"/>
    <property type="match status" value="1"/>
</dbReference>
<evidence type="ECO:0000313" key="11">
    <source>
        <dbReference type="EMBL" id="RZC32093.1"/>
    </source>
</evidence>
<feature type="disulfide bond" evidence="6">
    <location>
        <begin position="31"/>
        <end position="41"/>
    </location>
</feature>
<keyword evidence="5" id="KW-0325">Glycoprotein</keyword>
<name>A0A482VHB0_ASBVE</name>
<dbReference type="SUPFAM" id="SSF57184">
    <property type="entry name" value="Growth factor receptor domain"/>
    <property type="match status" value="1"/>
</dbReference>
<feature type="domain" description="Laminin G" evidence="9">
    <location>
        <begin position="567"/>
        <end position="744"/>
    </location>
</feature>
<dbReference type="FunFam" id="2.10.25.10:FF:000004">
    <property type="entry name" value="Neurogenic locus notch 1"/>
    <property type="match status" value="1"/>
</dbReference>
<feature type="disulfide bond" evidence="6">
    <location>
        <begin position="550"/>
        <end position="559"/>
    </location>
</feature>
<evidence type="ECO:0000256" key="8">
    <source>
        <dbReference type="SAM" id="SignalP"/>
    </source>
</evidence>
<dbReference type="GO" id="GO:0007476">
    <property type="term" value="P:imaginal disc-derived wing morphogenesis"/>
    <property type="evidence" value="ECO:0007669"/>
    <property type="project" value="UniProtKB-ARBA"/>
</dbReference>
<evidence type="ECO:0000256" key="4">
    <source>
        <dbReference type="ARBA" id="ARBA00023157"/>
    </source>
</evidence>
<dbReference type="FunFam" id="2.10.25.10:FF:000143">
    <property type="entry name" value="Protein crumbs 1"/>
    <property type="match status" value="1"/>
</dbReference>
<feature type="domain" description="EGF-like" evidence="10">
    <location>
        <begin position="27"/>
        <end position="63"/>
    </location>
</feature>
<protein>
    <submittedName>
        <fullName evidence="11">Eyes shut</fullName>
    </submittedName>
</protein>
<dbReference type="GO" id="GO:0016318">
    <property type="term" value="P:ommatidial rotation"/>
    <property type="evidence" value="ECO:0007669"/>
    <property type="project" value="UniProtKB-ARBA"/>
</dbReference>
<dbReference type="OrthoDB" id="283575at2759"/>
<comment type="caution">
    <text evidence="6">Lacks conserved residue(s) required for the propagation of feature annotation.</text>
</comment>
<feature type="disulfide bond" evidence="6">
    <location>
        <begin position="209"/>
        <end position="218"/>
    </location>
</feature>
<feature type="disulfide bond" evidence="6">
    <location>
        <begin position="803"/>
        <end position="812"/>
    </location>
</feature>
<feature type="domain" description="EGF-like" evidence="10">
    <location>
        <begin position="1046"/>
        <end position="1084"/>
    </location>
</feature>
<gene>
    <name evidence="11" type="ORF">BDFB_004235</name>
</gene>
<dbReference type="PROSITE" id="PS00022">
    <property type="entry name" value="EGF_1"/>
    <property type="match status" value="12"/>
</dbReference>
<dbReference type="Proteomes" id="UP000292052">
    <property type="component" value="Unassembled WGS sequence"/>
</dbReference>
<evidence type="ECO:0000256" key="1">
    <source>
        <dbReference type="ARBA" id="ARBA00022536"/>
    </source>
</evidence>
<feature type="disulfide bond" evidence="6">
    <location>
        <begin position="1297"/>
        <end position="1306"/>
    </location>
</feature>
<dbReference type="STRING" id="1661398.A0A482VHB0"/>
<sequence length="1527" mass="167553">MQLVGSDGKILFLFLSPLLIFTSEVWSGLACLSNPCIHGVCLDDLNSTYFCYCIDGYTGIQCQTNWNECWSSPCQNGGACVDGVAAFNCSCPPGFVGELCEEDFNECESNPCLNNGTCLDAANGYVCSCLPGYSGVHCEVDAAVCNATNETRCANGGVCVEGPGDTFTCNCQPGWESPLCETEIDECMSAPCQNGAVCVDLMADYSCACLFGFAGRNCEEVVQICDKNPCANGALCLLEDHHPVCYCVPDFHGELCQFQYDECQLGPKCLNGGTCVDGIDNSTCSCPPNLTGVRCECLILDENELDCTYTSPEPISPIPTLSHSTVAITSTEMEVPNTTVTLEPYSTSVTWMFSTDFVPSVTYSRTITTTEFMETIPMTSTTEKMTEMTHSVTETSAETVETSTATTESTRKTEETQGTTTTITTTEYPLTSTTVEYNVTGTTLSTVIPTETSFYPTVTTILSTISSTATTKEAEMNISSFPEETTVFSSSITTFFTKEPDVTTGRIDLYTDLSTEITEGTSASFDCTVTNCQNGGTCIYTSDRSYQCICPFDTDGKLCEIKLGVQKAAFTGNSYLKHRLPDISNISIELDAKTLSNKGLLFYSNIDSTYMVLYIENGHLKFKFSCGYQTMLLSELKVPVNNGDLMKIKAKLEFSKDLRRCYASIKINDSLSMTGDQIARAQKFSKAPGWIYLGGVPQELGNINLSDSGFVGCMLKLKISGRYLDIFKDAEDGFGVTECSSLACLSNPCSNGATCHSKGEEWSCSCKNGFLGKMCEISVCEDNPCLFGGTCIPFSGSGYICLCSFGKHGHFCEYDLKITEPYFSSTIRGLSSYVAYPIPGGITETMELRFRFTPSMMDQISILMFLGQKGHHDYYSDHMAVSFVKGYIMLTWNLGSGPRRIFTTQPIEEGARDYLVQVGRSGRRAWLSVENLGNVTGRSPGNLVQLDVSPILYLGGHDSRNFSTLPHDLPLHTGFSGCIFDVELISGSLVIPLQGSRQTVGRGVGQCGTTECYEQSCQNGGICLHHASTFMCMCQDGWFGPLCTFRHNPCDSTSHKCASGATCVPVMSDYECDCPIGKVGRYCERDEDVTDVHFTGLRSYLSLPPFEFGDGRFNVEMEIRPLDDNGLLFFMEKPGASFISLTLYSGSLELKILSSKNKIAINEPTTIASTKILIKGIWYKVQFGIFGKKAYLSVDNVINSGVLHTETGLSLSKENIYIGGLHDMSSLPLLSMSKLPVPYKGCVRHFSANSIRIPLTKSNILNGRNINDCDGTPCGKDACLNGGTCWLDSFMKPHCSCPPPFYGNKCENASGCEDKMCKNRGKCDGAKCSCHVGWDGVYCENRIKVTTPEFTGRSYLIVRKNNEKKRDTREVEVKHLYLNFTTIKKDGLVLWSKKGNTFIGVGLERGFLKIAYSTVDNFVNLPFYYKISDGLWHNIEINFAPFMMKLDQNKILYKGKHRKTVENSTVYTDGLFYIGGIPTKSTIRKETNGTFTDAFEGCIEGFATNGDKVIRDFTNFEGRDVNVCKIL</sequence>
<dbReference type="FunFam" id="2.10.25.10:FF:000006">
    <property type="entry name" value="Versican core protein-like isoform 1"/>
    <property type="match status" value="1"/>
</dbReference>
<feature type="region of interest" description="Disordered" evidence="7">
    <location>
        <begin position="393"/>
        <end position="421"/>
    </location>
</feature>
<feature type="domain" description="EGF-like" evidence="10">
    <location>
        <begin position="1008"/>
        <end position="1044"/>
    </location>
</feature>
<dbReference type="InterPro" id="IPR001791">
    <property type="entry name" value="Laminin_G"/>
</dbReference>
<reference evidence="11 12" key="1">
    <citation type="submission" date="2017-03" db="EMBL/GenBank/DDBJ databases">
        <title>Genome of the blue death feigning beetle - Asbolus verrucosus.</title>
        <authorList>
            <person name="Rider S.D."/>
        </authorList>
    </citation>
    <scope>NUCLEOTIDE SEQUENCE [LARGE SCALE GENOMIC DNA]</scope>
    <source>
        <strain evidence="11">Butters</strain>
        <tissue evidence="11">Head and leg muscle</tissue>
    </source>
</reference>
<dbReference type="PROSITE" id="PS50026">
    <property type="entry name" value="EGF_3"/>
    <property type="match status" value="14"/>
</dbReference>
<dbReference type="InterPro" id="IPR000152">
    <property type="entry name" value="EGF-type_Asp/Asn_hydroxyl_site"/>
</dbReference>
<keyword evidence="3" id="KW-0677">Repeat</keyword>
<dbReference type="CDD" id="cd00054">
    <property type="entry name" value="EGF_CA"/>
    <property type="match status" value="9"/>
</dbReference>
<feature type="chain" id="PRO_5019795137" evidence="8">
    <location>
        <begin position="28"/>
        <end position="1527"/>
    </location>
</feature>
<feature type="disulfide bond" evidence="6">
    <location>
        <begin position="247"/>
        <end position="256"/>
    </location>
</feature>
<dbReference type="FunFam" id="2.10.25.10:FF:000662">
    <property type="entry name" value="Eyes shut, isoform E"/>
    <property type="match status" value="1"/>
</dbReference>
<dbReference type="GO" id="GO:0120035">
    <property type="term" value="P:regulation of plasma membrane bounded cell projection organization"/>
    <property type="evidence" value="ECO:0007669"/>
    <property type="project" value="UniProtKB-ARBA"/>
</dbReference>
<dbReference type="SMART" id="SM00282">
    <property type="entry name" value="LamG"/>
    <property type="match status" value="4"/>
</dbReference>
<dbReference type="PROSITE" id="PS01187">
    <property type="entry name" value="EGF_CA"/>
    <property type="match status" value="2"/>
</dbReference>
<keyword evidence="12" id="KW-1185">Reference proteome</keyword>
<feature type="domain" description="EGF-like" evidence="10">
    <location>
        <begin position="221"/>
        <end position="257"/>
    </location>
</feature>
<dbReference type="Pfam" id="PF00054">
    <property type="entry name" value="Laminin_G_1"/>
    <property type="match status" value="1"/>
</dbReference>
<evidence type="ECO:0000256" key="6">
    <source>
        <dbReference type="PROSITE-ProRule" id="PRU00076"/>
    </source>
</evidence>
<dbReference type="Gene3D" id="2.60.120.200">
    <property type="match status" value="4"/>
</dbReference>
<feature type="domain" description="EGF-like" evidence="10">
    <location>
        <begin position="1270"/>
        <end position="1307"/>
    </location>
</feature>
<feature type="domain" description="EGF-like" evidence="10">
    <location>
        <begin position="1308"/>
        <end position="1340"/>
    </location>
</feature>
<dbReference type="Gene3D" id="2.10.25.10">
    <property type="entry name" value="Laminin"/>
    <property type="match status" value="13"/>
</dbReference>
<dbReference type="InterPro" id="IPR013320">
    <property type="entry name" value="ConA-like_dom_sf"/>
</dbReference>
<dbReference type="PANTHER" id="PTHR12916">
    <property type="entry name" value="CYTOCHROME C OXIDASE POLYPEPTIDE VIC-2"/>
    <property type="match status" value="1"/>
</dbReference>
<dbReference type="SUPFAM" id="SSF57196">
    <property type="entry name" value="EGF/Laminin"/>
    <property type="match status" value="8"/>
</dbReference>
<dbReference type="GO" id="GO:0048056">
    <property type="term" value="P:R3/R4 cell differentiation"/>
    <property type="evidence" value="ECO:0007669"/>
    <property type="project" value="UniProtKB-ARBA"/>
</dbReference>
<feature type="disulfide bond" evidence="6">
    <location>
        <begin position="171"/>
        <end position="180"/>
    </location>
</feature>
<evidence type="ECO:0000313" key="12">
    <source>
        <dbReference type="Proteomes" id="UP000292052"/>
    </source>
</evidence>
<dbReference type="PROSITE" id="PS50025">
    <property type="entry name" value="LAM_G_DOMAIN"/>
    <property type="match status" value="4"/>
</dbReference>
<dbReference type="GO" id="GO:0007219">
    <property type="term" value="P:Notch signaling pathway"/>
    <property type="evidence" value="ECO:0007669"/>
    <property type="project" value="TreeGrafter"/>
</dbReference>
<feature type="disulfide bond" evidence="6">
    <location>
        <begin position="129"/>
        <end position="138"/>
    </location>
</feature>
<dbReference type="InterPro" id="IPR009030">
    <property type="entry name" value="Growth_fac_rcpt_cys_sf"/>
</dbReference>
<feature type="domain" description="EGF-like" evidence="10">
    <location>
        <begin position="740"/>
        <end position="773"/>
    </location>
</feature>
<dbReference type="PRINTS" id="PR00010">
    <property type="entry name" value="EGFBLOOD"/>
</dbReference>
<feature type="disulfide bond" evidence="6">
    <location>
        <begin position="91"/>
        <end position="100"/>
    </location>
</feature>
<dbReference type="EMBL" id="QDEB01100252">
    <property type="protein sequence ID" value="RZC32093.1"/>
    <property type="molecule type" value="Genomic_DNA"/>
</dbReference>
<keyword evidence="1 6" id="KW-0245">EGF-like domain</keyword>
<keyword evidence="4 6" id="KW-1015">Disulfide bond</keyword>
<dbReference type="SUPFAM" id="SSF49899">
    <property type="entry name" value="Concanavalin A-like lectins/glucanases"/>
    <property type="match status" value="4"/>
</dbReference>
<feature type="disulfide bond" evidence="6">
    <location>
        <begin position="53"/>
        <end position="62"/>
    </location>
</feature>
<dbReference type="InterPro" id="IPR018097">
    <property type="entry name" value="EGF_Ca-bd_CS"/>
</dbReference>
<keyword evidence="2 8" id="KW-0732">Signal</keyword>
<dbReference type="SMART" id="SM00181">
    <property type="entry name" value="EGF"/>
    <property type="match status" value="14"/>
</dbReference>
<feature type="disulfide bond" evidence="6">
    <location>
        <begin position="1330"/>
        <end position="1339"/>
    </location>
</feature>
<dbReference type="GO" id="GO:0005509">
    <property type="term" value="F:calcium ion binding"/>
    <property type="evidence" value="ECO:0007669"/>
    <property type="project" value="InterPro"/>
</dbReference>
<comment type="caution">
    <text evidence="11">The sequence shown here is derived from an EMBL/GenBank/DDBJ whole genome shotgun (WGS) entry which is preliminary data.</text>
</comment>
<evidence type="ECO:0000256" key="7">
    <source>
        <dbReference type="SAM" id="MobiDB-lite"/>
    </source>
</evidence>
<feature type="domain" description="EGF-like" evidence="10">
    <location>
        <begin position="141"/>
        <end position="181"/>
    </location>
</feature>
<dbReference type="GO" id="GO:0005911">
    <property type="term" value="C:cell-cell junction"/>
    <property type="evidence" value="ECO:0007669"/>
    <property type="project" value="UniProtKB-ARBA"/>
</dbReference>
<feature type="domain" description="EGF-like" evidence="10">
    <location>
        <begin position="523"/>
        <end position="560"/>
    </location>
</feature>
<feature type="domain" description="EGF-like" evidence="10">
    <location>
        <begin position="259"/>
        <end position="296"/>
    </location>
</feature>
<dbReference type="GO" id="GO:0005112">
    <property type="term" value="F:Notch binding"/>
    <property type="evidence" value="ECO:0007669"/>
    <property type="project" value="TreeGrafter"/>
</dbReference>
<dbReference type="GO" id="GO:0007411">
    <property type="term" value="P:axon guidance"/>
    <property type="evidence" value="ECO:0007669"/>
    <property type="project" value="UniProtKB-ARBA"/>
</dbReference>
<feature type="domain" description="EGF-like" evidence="10">
    <location>
        <begin position="65"/>
        <end position="101"/>
    </location>
</feature>
<dbReference type="PROSITE" id="PS01186">
    <property type="entry name" value="EGF_2"/>
    <property type="match status" value="8"/>
</dbReference>
<feature type="domain" description="Laminin G" evidence="9">
    <location>
        <begin position="1090"/>
        <end position="1274"/>
    </location>
</feature>
<evidence type="ECO:0000256" key="2">
    <source>
        <dbReference type="ARBA" id="ARBA00022729"/>
    </source>
</evidence>
<feature type="domain" description="EGF-like" evidence="10">
    <location>
        <begin position="776"/>
        <end position="813"/>
    </location>
</feature>
<organism evidence="11 12">
    <name type="scientific">Asbolus verrucosus</name>
    <name type="common">Desert ironclad beetle</name>
    <dbReference type="NCBI Taxonomy" id="1661398"/>
    <lineage>
        <taxon>Eukaryota</taxon>
        <taxon>Metazoa</taxon>
        <taxon>Ecdysozoa</taxon>
        <taxon>Arthropoda</taxon>
        <taxon>Hexapoda</taxon>
        <taxon>Insecta</taxon>
        <taxon>Pterygota</taxon>
        <taxon>Neoptera</taxon>
        <taxon>Endopterygota</taxon>
        <taxon>Coleoptera</taxon>
        <taxon>Polyphaga</taxon>
        <taxon>Cucujiformia</taxon>
        <taxon>Tenebrionidae</taxon>
        <taxon>Pimeliinae</taxon>
        <taxon>Asbolus</taxon>
    </lineage>
</organism>
<dbReference type="Pfam" id="PF00008">
    <property type="entry name" value="EGF"/>
    <property type="match status" value="8"/>
</dbReference>
<accession>A0A482VHB0</accession>
<feature type="compositionally biased region" description="Low complexity" evidence="7">
    <location>
        <begin position="393"/>
        <end position="408"/>
    </location>
</feature>
<dbReference type="GO" id="GO:0050769">
    <property type="term" value="P:positive regulation of neurogenesis"/>
    <property type="evidence" value="ECO:0007669"/>
    <property type="project" value="UniProtKB-ARBA"/>
</dbReference>
<dbReference type="InterPro" id="IPR000742">
    <property type="entry name" value="EGF"/>
</dbReference>
<dbReference type="FunFam" id="2.10.25.10:FF:000012">
    <property type="entry name" value="Delta-like protein"/>
    <property type="match status" value="1"/>
</dbReference>
<feature type="domain" description="Laminin G" evidence="9">
    <location>
        <begin position="1345"/>
        <end position="1524"/>
    </location>
</feature>
<proteinExistence type="predicted"/>
<dbReference type="GO" id="GO:0040008">
    <property type="term" value="P:regulation of growth"/>
    <property type="evidence" value="ECO:0007669"/>
    <property type="project" value="UniProtKB-ARBA"/>
</dbReference>
<evidence type="ECO:0000259" key="9">
    <source>
        <dbReference type="PROSITE" id="PS50025"/>
    </source>
</evidence>
<evidence type="ECO:0000256" key="5">
    <source>
        <dbReference type="ARBA" id="ARBA00023180"/>
    </source>
</evidence>
<evidence type="ECO:0000256" key="3">
    <source>
        <dbReference type="ARBA" id="ARBA00022737"/>
    </source>
</evidence>
<feature type="signal peptide" evidence="8">
    <location>
        <begin position="1"/>
        <end position="27"/>
    </location>
</feature>
<feature type="disulfide bond" evidence="6">
    <location>
        <begin position="286"/>
        <end position="295"/>
    </location>
</feature>
<feature type="disulfide bond" evidence="6">
    <location>
        <begin position="1074"/>
        <end position="1083"/>
    </location>
</feature>
<dbReference type="InterPro" id="IPR001881">
    <property type="entry name" value="EGF-like_Ca-bd_dom"/>
</dbReference>
<feature type="domain" description="EGF-like" evidence="10">
    <location>
        <begin position="183"/>
        <end position="219"/>
    </location>
</feature>
<dbReference type="SMART" id="SM00179">
    <property type="entry name" value="EGF_CA"/>
    <property type="match status" value="11"/>
</dbReference>
<dbReference type="Pfam" id="PF02210">
    <property type="entry name" value="Laminin_G_2"/>
    <property type="match status" value="3"/>
</dbReference>
<dbReference type="FunFam" id="2.10.25.10:FF:000710">
    <property type="entry name" value="Blast:Protein eyes shut"/>
    <property type="match status" value="1"/>
</dbReference>
<dbReference type="PROSITE" id="PS00010">
    <property type="entry name" value="ASX_HYDROXYL"/>
    <property type="match status" value="3"/>
</dbReference>
<feature type="domain" description="EGF-like" evidence="10">
    <location>
        <begin position="103"/>
        <end position="139"/>
    </location>
</feature>
<evidence type="ECO:0000259" key="10">
    <source>
        <dbReference type="PROSITE" id="PS50026"/>
    </source>
</evidence>
<feature type="disulfide bond" evidence="6">
    <location>
        <begin position="1034"/>
        <end position="1043"/>
    </location>
</feature>